<keyword evidence="3" id="KW-1185">Reference proteome</keyword>
<dbReference type="Proteomes" id="UP001212997">
    <property type="component" value="Unassembled WGS sequence"/>
</dbReference>
<dbReference type="InterPro" id="IPR011009">
    <property type="entry name" value="Kinase-like_dom_sf"/>
</dbReference>
<feature type="domain" description="Fungal-type protein kinase" evidence="1">
    <location>
        <begin position="308"/>
        <end position="525"/>
    </location>
</feature>
<accession>A0AAD5VBR9</accession>
<name>A0AAD5VBR9_9APHY</name>
<gene>
    <name evidence="2" type="ORF">NLI96_g773</name>
</gene>
<proteinExistence type="predicted"/>
<dbReference type="Pfam" id="PF17667">
    <property type="entry name" value="Pkinase_fungal"/>
    <property type="match status" value="1"/>
</dbReference>
<comment type="caution">
    <text evidence="2">The sequence shown here is derived from an EMBL/GenBank/DDBJ whole genome shotgun (WGS) entry which is preliminary data.</text>
</comment>
<organism evidence="2 3">
    <name type="scientific">Meripilus lineatus</name>
    <dbReference type="NCBI Taxonomy" id="2056292"/>
    <lineage>
        <taxon>Eukaryota</taxon>
        <taxon>Fungi</taxon>
        <taxon>Dikarya</taxon>
        <taxon>Basidiomycota</taxon>
        <taxon>Agaricomycotina</taxon>
        <taxon>Agaricomycetes</taxon>
        <taxon>Polyporales</taxon>
        <taxon>Meripilaceae</taxon>
        <taxon>Meripilus</taxon>
    </lineage>
</organism>
<protein>
    <recommendedName>
        <fullName evidence="1">Fungal-type protein kinase domain-containing protein</fullName>
    </recommendedName>
</protein>
<evidence type="ECO:0000313" key="3">
    <source>
        <dbReference type="Proteomes" id="UP001212997"/>
    </source>
</evidence>
<dbReference type="AlphaFoldDB" id="A0AAD5VBR9"/>
<evidence type="ECO:0000259" key="1">
    <source>
        <dbReference type="Pfam" id="PF17667"/>
    </source>
</evidence>
<dbReference type="InterPro" id="IPR040976">
    <property type="entry name" value="Pkinase_fungal"/>
</dbReference>
<dbReference type="EMBL" id="JANAWD010000013">
    <property type="protein sequence ID" value="KAJ3491351.1"/>
    <property type="molecule type" value="Genomic_DNA"/>
</dbReference>
<evidence type="ECO:0000313" key="2">
    <source>
        <dbReference type="EMBL" id="KAJ3491351.1"/>
    </source>
</evidence>
<sequence>MVVRPRTNAKTKRDLNFLANHLNLFGNDIYGREGDQGLVNVIYSSETEPRGFRAALTELLNRYSQRAHNHIKSQLVKHRCIFIATTFSHHSDASQKEIVMVHVPDDALEGTDRQIDLQDIVSIVACGRDNSIWLHEVGRFSHFLLKSRPDIVGTYILSANMDHYQILWSDASGGIASPLYNWTELAPLAAYVCSFYVPPQHHVLFDPSITREINPCTERGMTWSIKTQRAVTFTGCKLLYWGYTWGQHAFHTNSDRLELDILSYLHRNGVYPGVVHFQFIGDQAPYPSLKTAPPSNRLQFRDSVKERIRLEMGSYGASLWEARSVKDVLMAIFDILEVHRGLCMEMGVLHRNISPWNIVMYPTYHPDTMKDKKLTKNPPLFISQILSRDKSNNGEDKASAFLIDFDNAVKMTPDLGEKDTGERTLPTGTSMFISRTVSRSSVRVSDDVKDYLRMPVLEGEVRELYEFAYGTETYDRYCDTPKTVHGALPLTAKQLNMFGKSDARPPFFHKPHHDAESLFWVLLYVLIHAQPLERSRKANLEPFWTVRRWFHYQEIGARRLFDARAPFFRDRSLKFIRSYLDPKLAPLAGLISQLLGHVYPEYDLFETPPPSEHLHEAMRRLLLKFIHSMKDPITLDPRVSRPLEHDDPLTKGQNGWRRHLEVSEPSMDDISLKRKRDDLDLLENAPKRMRKWNIIVFKK</sequence>
<dbReference type="SUPFAM" id="SSF56112">
    <property type="entry name" value="Protein kinase-like (PK-like)"/>
    <property type="match status" value="1"/>
</dbReference>
<reference evidence="2" key="1">
    <citation type="submission" date="2022-07" db="EMBL/GenBank/DDBJ databases">
        <title>Genome Sequence of Physisporinus lineatus.</title>
        <authorList>
            <person name="Buettner E."/>
        </authorList>
    </citation>
    <scope>NUCLEOTIDE SEQUENCE</scope>
    <source>
        <strain evidence="2">VT162</strain>
    </source>
</reference>